<comment type="caution">
    <text evidence="1">The sequence shown here is derived from an EMBL/GenBank/DDBJ whole genome shotgun (WGS) entry which is preliminary data.</text>
</comment>
<organism evidence="1 2">
    <name type="scientific">Weissella cibaria</name>
    <dbReference type="NCBI Taxonomy" id="137591"/>
    <lineage>
        <taxon>Bacteria</taxon>
        <taxon>Bacillati</taxon>
        <taxon>Bacillota</taxon>
        <taxon>Bacilli</taxon>
        <taxon>Lactobacillales</taxon>
        <taxon>Lactobacillaceae</taxon>
        <taxon>Weissella</taxon>
    </lineage>
</organism>
<keyword evidence="2" id="KW-1185">Reference proteome</keyword>
<dbReference type="STRING" id="137591.AO080_05240"/>
<name>A0A0D1LRS6_9LACO</name>
<sequence length="128" mass="14011">MSMIAGTIVFTRNDQSYFLVTDEVPTPRFYTVKTHKHAGDTALGSILTGMKGELGINLDNLRLGELAAWHGKGLETAEDLISLYTFEPIDTTDFNMDRLALLGLQFMNAKDAAGLLTNVDMTGVARLD</sequence>
<dbReference type="RefSeq" id="WP_043711153.1">
    <property type="nucleotide sequence ID" value="NZ_JALOCT010000004.1"/>
</dbReference>
<accession>A0A0D1LRS6</accession>
<gene>
    <name evidence="1" type="ORF">QX99_00958</name>
</gene>
<dbReference type="Proteomes" id="UP000032287">
    <property type="component" value="Unassembled WGS sequence"/>
</dbReference>
<evidence type="ECO:0000313" key="1">
    <source>
        <dbReference type="EMBL" id="KIU21197.1"/>
    </source>
</evidence>
<evidence type="ECO:0000313" key="2">
    <source>
        <dbReference type="Proteomes" id="UP000032287"/>
    </source>
</evidence>
<dbReference type="EMBL" id="JWHU01000012">
    <property type="protein sequence ID" value="KIU21197.1"/>
    <property type="molecule type" value="Genomic_DNA"/>
</dbReference>
<protein>
    <submittedName>
        <fullName evidence="1">Uncharacterized protein</fullName>
    </submittedName>
</protein>
<dbReference type="eggNOG" id="ENOG502ZDPC">
    <property type="taxonomic scope" value="Bacteria"/>
</dbReference>
<proteinExistence type="predicted"/>
<dbReference type="AlphaFoldDB" id="A0A0D1LRS6"/>
<reference evidence="1 2" key="1">
    <citation type="journal article" date="2015" name="Microbiology (Mosc.)">
        <title>Genomics of the Weissella cibaria species with an examination of its metabolic traits.</title>
        <authorList>
            <person name="Lynch K.M."/>
            <person name="Lucid A."/>
            <person name="Arendt E.K."/>
            <person name="Sleator R.D."/>
            <person name="Lucey B."/>
            <person name="Coffey A."/>
        </authorList>
    </citation>
    <scope>NUCLEOTIDE SEQUENCE [LARGE SCALE GENOMIC DNA]</scope>
    <source>
        <strain evidence="1 2">MG1</strain>
    </source>
</reference>
<dbReference type="PATRIC" id="fig|137591.25.peg.925"/>